<dbReference type="InterPro" id="IPR017853">
    <property type="entry name" value="GH"/>
</dbReference>
<comment type="caution">
    <text evidence="2">The sequence shown here is derived from an EMBL/GenBank/DDBJ whole genome shotgun (WGS) entry which is preliminary data.</text>
</comment>
<dbReference type="NCBIfam" id="TIGR02595">
    <property type="entry name" value="PEP_CTERM"/>
    <property type="match status" value="1"/>
</dbReference>
<name>A0ABV4U4Z8_9BACT</name>
<dbReference type="SUPFAM" id="SSF51011">
    <property type="entry name" value="Glycosyl hydrolase domain"/>
    <property type="match status" value="1"/>
</dbReference>
<organism evidence="2 3">
    <name type="scientific">Natronomicrosphaera hydrolytica</name>
    <dbReference type="NCBI Taxonomy" id="3242702"/>
    <lineage>
        <taxon>Bacteria</taxon>
        <taxon>Pseudomonadati</taxon>
        <taxon>Planctomycetota</taxon>
        <taxon>Phycisphaerae</taxon>
        <taxon>Phycisphaerales</taxon>
        <taxon>Phycisphaeraceae</taxon>
        <taxon>Natronomicrosphaera</taxon>
    </lineage>
</organism>
<dbReference type="EMBL" id="JBGUBD010000003">
    <property type="protein sequence ID" value="MFA9477912.1"/>
    <property type="molecule type" value="Genomic_DNA"/>
</dbReference>
<dbReference type="RefSeq" id="WP_425344836.1">
    <property type="nucleotide sequence ID" value="NZ_JBGUBD010000003.1"/>
</dbReference>
<dbReference type="Gene3D" id="2.60.120.260">
    <property type="entry name" value="Galactose-binding domain-like"/>
    <property type="match status" value="1"/>
</dbReference>
<dbReference type="InterPro" id="IPR013424">
    <property type="entry name" value="Ice-binding_C"/>
</dbReference>
<protein>
    <submittedName>
        <fullName evidence="2">PEP-CTERM sorting domain-containing protein</fullName>
    </submittedName>
</protein>
<feature type="domain" description="Ice-binding protein C-terminal" evidence="1">
    <location>
        <begin position="702"/>
        <end position="723"/>
    </location>
</feature>
<sequence length="729" mass="81721">MFGGTSVYGNGAGFDAHVQALSQMDYYVNEDVANIIFDVRPNQTLNENLTLRATLTHNGTQTVVDGPLTEAGFNQLQLPLADLAAGTYSLSLDILDQGSVVWQGTDTLVKQPPPPAGTTITQIDRYRRVMHVDGNPFFPMGVMGVFAGQAQTMADAGFNVTQRWKSETTANRYNRSLSPDDPYNVAAVRDYLDAIHASGMYAFENPVKLAEQALYVRFNDVEGRYTNGPYWDDKYPVINEQVVPGVVQNAMDHPAVIGYYSYDEPDNFWQNNPEHKHHLMMQKGVEEFYEKVKSIDPYHPVAVLFSVGLSKNMHWDAWDIPMRDFYVGDNQHMSSVYENARAAVQIASEHDQPFVYTPLFDNSSGRSRPLSPEEHQAQAYLSLAADVNGIFYWDFAAAYLPSWEMLDQTASEVEALAPILLDRSPDQSVAYLNPGTENSVKVLIKNHNGKTYLIAANAESAYVDLEFTLPERYHGMGNVWFEDDTVSVQNGTFSATLQPYGRGVYELDGQWNHNEVLSMLVNVGEFIIPEDPTFEVTRNLIRNGHFAKDYGRLPGWPAEWGDADSLMEVGVAGHADGRWTPVTDEAVIGNRSMRLTNAAGDTRNIYTNAWAPAVSQGFSFVEAGDHTLSLYLKAEGGSRVWILVGWDELFQFDVTDEWERYEFLLEDIDPGGSFLRVYMMDKGTLWVDGVQMELGRYATEYIPEPTTAAIIGLGSFALLLRRRRCQRES</sequence>
<evidence type="ECO:0000313" key="2">
    <source>
        <dbReference type="EMBL" id="MFA9477912.1"/>
    </source>
</evidence>
<dbReference type="SUPFAM" id="SSF51445">
    <property type="entry name" value="(Trans)glycosidases"/>
    <property type="match status" value="1"/>
</dbReference>
<evidence type="ECO:0000259" key="1">
    <source>
        <dbReference type="Pfam" id="PF07589"/>
    </source>
</evidence>
<keyword evidence="3" id="KW-1185">Reference proteome</keyword>
<dbReference type="Gene3D" id="3.20.20.80">
    <property type="entry name" value="Glycosidases"/>
    <property type="match status" value="1"/>
</dbReference>
<evidence type="ECO:0000313" key="3">
    <source>
        <dbReference type="Proteomes" id="UP001575105"/>
    </source>
</evidence>
<dbReference type="Pfam" id="PF07589">
    <property type="entry name" value="PEP-CTERM"/>
    <property type="match status" value="1"/>
</dbReference>
<gene>
    <name evidence="2" type="ORF">ACERK3_06330</name>
</gene>
<proteinExistence type="predicted"/>
<accession>A0ABV4U4Z8</accession>
<reference evidence="2 3" key="1">
    <citation type="submission" date="2024-08" db="EMBL/GenBank/DDBJ databases">
        <title>Whole-genome sequencing of halo(alkali)philic microorganisms from hypersaline lakes.</title>
        <authorList>
            <person name="Sorokin D.Y."/>
            <person name="Merkel A.Y."/>
            <person name="Messina E."/>
            <person name="Yakimov M."/>
        </authorList>
    </citation>
    <scope>NUCLEOTIDE SEQUENCE [LARGE SCALE GENOMIC DNA]</scope>
    <source>
        <strain evidence="2 3">AB-hyl4</strain>
    </source>
</reference>
<dbReference type="Proteomes" id="UP001575105">
    <property type="component" value="Unassembled WGS sequence"/>
</dbReference>